<gene>
    <name evidence="1" type="ORF">CFS9_38990</name>
</gene>
<dbReference type="InterPro" id="IPR011990">
    <property type="entry name" value="TPR-like_helical_dom_sf"/>
</dbReference>
<organism evidence="1">
    <name type="scientific">Flavobacterium sp. CFS9</name>
    <dbReference type="NCBI Taxonomy" id="3143118"/>
    <lineage>
        <taxon>Bacteria</taxon>
        <taxon>Pseudomonadati</taxon>
        <taxon>Bacteroidota</taxon>
        <taxon>Flavobacteriia</taxon>
        <taxon>Flavobacteriales</taxon>
        <taxon>Flavobacteriaceae</taxon>
        <taxon>Flavobacterium</taxon>
    </lineage>
</organism>
<dbReference type="EMBL" id="AP031573">
    <property type="protein sequence ID" value="BFM45258.1"/>
    <property type="molecule type" value="Genomic_DNA"/>
</dbReference>
<dbReference type="Gene3D" id="1.25.40.10">
    <property type="entry name" value="Tetratricopeptide repeat domain"/>
    <property type="match status" value="1"/>
</dbReference>
<dbReference type="SUPFAM" id="SSF48452">
    <property type="entry name" value="TPR-like"/>
    <property type="match status" value="1"/>
</dbReference>
<dbReference type="AlphaFoldDB" id="A0AAT9H6V0"/>
<reference evidence="1" key="1">
    <citation type="submission" date="2024-05" db="EMBL/GenBank/DDBJ databases">
        <title>Whole-Genome Sequence of CFS9, a Potential Fish Probiotic Isolated from the Body Surface of Silurus asotus.</title>
        <authorList>
            <person name="Kojima M."/>
            <person name="Tobioka K."/>
            <person name="Yokota K."/>
            <person name="Nakatani H."/>
            <person name="Hori K."/>
            <person name="Tamaru Y."/>
            <person name="Okazaki F."/>
        </authorList>
    </citation>
    <scope>NUCLEOTIDE SEQUENCE</scope>
    <source>
        <strain evidence="1">CFS9</strain>
    </source>
</reference>
<accession>A0AAT9H6V0</accession>
<protein>
    <recommendedName>
        <fullName evidence="2">HNH endonuclease</fullName>
    </recommendedName>
</protein>
<dbReference type="SMART" id="SM00028">
    <property type="entry name" value="TPR"/>
    <property type="match status" value="5"/>
</dbReference>
<evidence type="ECO:0008006" key="2">
    <source>
        <dbReference type="Google" id="ProtNLM"/>
    </source>
</evidence>
<proteinExistence type="predicted"/>
<sequence>MDAISPDFTEKTKKILAKMASERCCLCEEITSIPNSSDSNYVRIGEAAHISGARKSSDLRFIENLTNEDRKNHTNGIWLCSNCHTTIDQDEIFFTIDKLHKIRAEHYQRIRNGRYSKSSFTKIDELNAEIIKLNQKIKDKEKLLQQSDKIFQIEITDLRMKIQNLIQQKEKLWEDYNSILINIEQADQFDEIYRLVFEENNLERALEYLSDDKLEKEEKKLARQYILKADIFKLQNKKEAAQYYRKAYAVHQSFNVAKFYIRYLDDIRNFNSLAEFMIEILETGLNIEDRIALNGQLGTIYSKINPDLAEKYYKTAINLIDQKIEHDPHYYTLKAGFLNYLGASYKNNNNLVAALSACEESLTIFISGKIPLEDKEIVFYELAALYNTIARIYILNQNYVEAEQYVHLAVKIAKEKINDEGELLATIYINFCSLFNLSNSTDNKAFVEIVDQTISIFTALYEKNPLQFVEKLVASHCKKAEFSFALNHIEEFHHHLAVSEIISQQFVELHQKGFEFLLSEIYIRRASFYIISGDSKMASEQVDKALLYFENSQFNDSDTISKYASLSLLKCRLTDNRDQKKNLLVRVKQKMKPFINNNSTSLYIYNEIQQELKKI</sequence>
<dbReference type="InterPro" id="IPR019734">
    <property type="entry name" value="TPR_rpt"/>
</dbReference>
<dbReference type="RefSeq" id="WP_369616258.1">
    <property type="nucleotide sequence ID" value="NZ_AP031573.1"/>
</dbReference>
<name>A0AAT9H6V0_9FLAO</name>
<evidence type="ECO:0000313" key="1">
    <source>
        <dbReference type="EMBL" id="BFM45258.1"/>
    </source>
</evidence>